<reference evidence="2 3" key="1">
    <citation type="submission" date="2022-05" db="EMBL/GenBank/DDBJ databases">
        <authorList>
            <consortium name="Genoscope - CEA"/>
            <person name="William W."/>
        </authorList>
    </citation>
    <scope>NUCLEOTIDE SEQUENCE [LARGE SCALE GENOMIC DNA]</scope>
</reference>
<sequence>LQKKRLIQLYGKNQLSNNKLRIAEEFALGKSLTQLASEMGIAKATAEVYAIDCLAAGRKIDHEQLASFLALTADAFQRIKVTILSNEDNRLRTIRDSLSEEFCYNQIRFVLACLIHELEL</sequence>
<gene>
    <name evidence="2" type="ORF">PLOB_00028480</name>
</gene>
<dbReference type="InterPro" id="IPR029491">
    <property type="entry name" value="Helicase_HTH"/>
</dbReference>
<dbReference type="Pfam" id="PF14493">
    <property type="entry name" value="HTH_40"/>
    <property type="match status" value="1"/>
</dbReference>
<organism evidence="2 3">
    <name type="scientific">Porites lobata</name>
    <dbReference type="NCBI Taxonomy" id="104759"/>
    <lineage>
        <taxon>Eukaryota</taxon>
        <taxon>Metazoa</taxon>
        <taxon>Cnidaria</taxon>
        <taxon>Anthozoa</taxon>
        <taxon>Hexacorallia</taxon>
        <taxon>Scleractinia</taxon>
        <taxon>Fungiina</taxon>
        <taxon>Poritidae</taxon>
        <taxon>Porites</taxon>
    </lineage>
</organism>
<accession>A0ABN8RV21</accession>
<name>A0ABN8RV21_9CNID</name>
<proteinExistence type="predicted"/>
<evidence type="ECO:0000313" key="2">
    <source>
        <dbReference type="EMBL" id="CAH3183331.1"/>
    </source>
</evidence>
<comment type="caution">
    <text evidence="2">The sequence shown here is derived from an EMBL/GenBank/DDBJ whole genome shotgun (WGS) entry which is preliminary data.</text>
</comment>
<dbReference type="Proteomes" id="UP001159405">
    <property type="component" value="Unassembled WGS sequence"/>
</dbReference>
<dbReference type="EMBL" id="CALNXK010000350">
    <property type="protein sequence ID" value="CAH3183331.1"/>
    <property type="molecule type" value="Genomic_DNA"/>
</dbReference>
<feature type="domain" description="Helicase Helix-turn-helix" evidence="1">
    <location>
        <begin position="26"/>
        <end position="111"/>
    </location>
</feature>
<evidence type="ECO:0000313" key="3">
    <source>
        <dbReference type="Proteomes" id="UP001159405"/>
    </source>
</evidence>
<evidence type="ECO:0000259" key="1">
    <source>
        <dbReference type="Pfam" id="PF14493"/>
    </source>
</evidence>
<protein>
    <recommendedName>
        <fullName evidence="1">Helicase Helix-turn-helix domain-containing protein</fullName>
    </recommendedName>
</protein>
<feature type="non-terminal residue" evidence="2">
    <location>
        <position position="1"/>
    </location>
</feature>
<keyword evidence="3" id="KW-1185">Reference proteome</keyword>